<dbReference type="PROSITE" id="PS51459">
    <property type="entry name" value="FIDO"/>
    <property type="match status" value="1"/>
</dbReference>
<dbReference type="SUPFAM" id="SSF140931">
    <property type="entry name" value="Fic-like"/>
    <property type="match status" value="1"/>
</dbReference>
<evidence type="ECO:0000259" key="1">
    <source>
        <dbReference type="PROSITE" id="PS51459"/>
    </source>
</evidence>
<dbReference type="GO" id="GO:0016301">
    <property type="term" value="F:kinase activity"/>
    <property type="evidence" value="ECO:0007669"/>
    <property type="project" value="InterPro"/>
</dbReference>
<dbReference type="InterPro" id="IPR036597">
    <property type="entry name" value="Fido-like_dom_sf"/>
</dbReference>
<dbReference type="EMBL" id="JACHIE010000015">
    <property type="protein sequence ID" value="MBB6458165.1"/>
    <property type="molecule type" value="Genomic_DNA"/>
</dbReference>
<dbReference type="Pfam" id="PF02661">
    <property type="entry name" value="Fic"/>
    <property type="match status" value="1"/>
</dbReference>
<sequence length="272" mass="30981">MMLEKIDLVPELYDNYIHYFNNISEIPYDGDRPFLSCEDVLDAHYLIGNHFLKKGEGMGGFGPKDFGLLSSAVARQLTSAGGAYVYNDLWDIASSLIFGLVNDHPFHDANKRTAFLSSVFFMLENGYVPSVDIQEVEDFTVEIAEYHSKNGRHMTIEEISPKFKGMFRKKDSRIYYVITFNELQGILSNHGCSLRNPRRNYIDVYKGDNRVSQIGFPGWKNEVSRNAISTVRKTTGLTADNGYDAQVFFKDADPLNILIGEYEEPLKRLADR</sequence>
<dbReference type="AlphaFoldDB" id="A0A841QIL4"/>
<reference evidence="2 3" key="1">
    <citation type="submission" date="2020-08" db="EMBL/GenBank/DDBJ databases">
        <title>Genomic Encyclopedia of Type Strains, Phase IV (KMG-IV): sequencing the most valuable type-strain genomes for metagenomic binning, comparative biology and taxonomic classification.</title>
        <authorList>
            <person name="Goeker M."/>
        </authorList>
    </citation>
    <scope>NUCLEOTIDE SEQUENCE [LARGE SCALE GENOMIC DNA]</scope>
    <source>
        <strain evidence="2 3">DSM 4491</strain>
    </source>
</reference>
<dbReference type="InterPro" id="IPR006440">
    <property type="entry name" value="Doc"/>
</dbReference>
<evidence type="ECO:0000313" key="2">
    <source>
        <dbReference type="EMBL" id="MBB6458165.1"/>
    </source>
</evidence>
<proteinExistence type="predicted"/>
<evidence type="ECO:0000313" key="3">
    <source>
        <dbReference type="Proteomes" id="UP000578000"/>
    </source>
</evidence>
<dbReference type="NCBIfam" id="TIGR01550">
    <property type="entry name" value="DOC_P1"/>
    <property type="match status" value="1"/>
</dbReference>
<dbReference type="InterPro" id="IPR053737">
    <property type="entry name" value="Type_II_TA_Toxin"/>
</dbReference>
<gene>
    <name evidence="2" type="ORF">HNR55_002770</name>
</gene>
<feature type="domain" description="Fido" evidence="1">
    <location>
        <begin position="35"/>
        <end position="165"/>
    </location>
</feature>
<dbReference type="Gene3D" id="1.20.120.1870">
    <property type="entry name" value="Fic/DOC protein, Fido domain"/>
    <property type="match status" value="1"/>
</dbReference>
<keyword evidence="3" id="KW-1185">Reference proteome</keyword>
<comment type="caution">
    <text evidence="2">The sequence shown here is derived from an EMBL/GenBank/DDBJ whole genome shotgun (WGS) entry which is preliminary data.</text>
</comment>
<dbReference type="InterPro" id="IPR003812">
    <property type="entry name" value="Fido"/>
</dbReference>
<dbReference type="PANTHER" id="PTHR39426:SF1">
    <property type="entry name" value="HOMOLOGY TO DEATH-ON-CURING PROTEIN OF PHAGE P1"/>
    <property type="match status" value="1"/>
</dbReference>
<name>A0A841QIL4_9PROT</name>
<organism evidence="2 3">
    <name type="scientific">Acetobacter lovaniensis</name>
    <dbReference type="NCBI Taxonomy" id="104100"/>
    <lineage>
        <taxon>Bacteria</taxon>
        <taxon>Pseudomonadati</taxon>
        <taxon>Pseudomonadota</taxon>
        <taxon>Alphaproteobacteria</taxon>
        <taxon>Acetobacterales</taxon>
        <taxon>Acetobacteraceae</taxon>
        <taxon>Acetobacter</taxon>
    </lineage>
</organism>
<dbReference type="PANTHER" id="PTHR39426">
    <property type="entry name" value="HOMOLOGY TO DEATH-ON-CURING PROTEIN OF PHAGE P1"/>
    <property type="match status" value="1"/>
</dbReference>
<accession>A0A841QIL4</accession>
<dbReference type="Proteomes" id="UP000578000">
    <property type="component" value="Unassembled WGS sequence"/>
</dbReference>
<protein>
    <submittedName>
        <fullName evidence="2">Death-on-curing family protein</fullName>
    </submittedName>
</protein>